<dbReference type="Proteomes" id="UP000245956">
    <property type="component" value="Unassembled WGS sequence"/>
</dbReference>
<comment type="caution">
    <text evidence="1">The sequence shown here is derived from an EMBL/GenBank/DDBJ whole genome shotgun (WGS) entry which is preliminary data.</text>
</comment>
<dbReference type="AlphaFoldDB" id="A0A2U3DS45"/>
<proteinExistence type="predicted"/>
<gene>
    <name evidence="1" type="ORF">PCL_07376</name>
</gene>
<evidence type="ECO:0000313" key="1">
    <source>
        <dbReference type="EMBL" id="PWI65077.1"/>
    </source>
</evidence>
<organism evidence="1 2">
    <name type="scientific">Purpureocillium lilacinum</name>
    <name type="common">Paecilomyces lilacinus</name>
    <dbReference type="NCBI Taxonomy" id="33203"/>
    <lineage>
        <taxon>Eukaryota</taxon>
        <taxon>Fungi</taxon>
        <taxon>Dikarya</taxon>
        <taxon>Ascomycota</taxon>
        <taxon>Pezizomycotina</taxon>
        <taxon>Sordariomycetes</taxon>
        <taxon>Hypocreomycetidae</taxon>
        <taxon>Hypocreales</taxon>
        <taxon>Ophiocordycipitaceae</taxon>
        <taxon>Purpureocillium</taxon>
    </lineage>
</organism>
<reference evidence="1 2" key="1">
    <citation type="journal article" date="2016" name="Front. Microbiol.">
        <title>Genome and transcriptome sequences reveal the specific parasitism of the nematophagous Purpureocillium lilacinum 36-1.</title>
        <authorList>
            <person name="Xie J."/>
            <person name="Li S."/>
            <person name="Mo C."/>
            <person name="Xiao X."/>
            <person name="Peng D."/>
            <person name="Wang G."/>
            <person name="Xiao Y."/>
        </authorList>
    </citation>
    <scope>NUCLEOTIDE SEQUENCE [LARGE SCALE GENOMIC DNA]</scope>
    <source>
        <strain evidence="1 2">36-1</strain>
    </source>
</reference>
<sequence>MLSTSSSLESRRRLRGSARFAVFDAGRWAMVPFSCASAPLAVVYEKPLRLAHVFVVAIVEIPILGLTQGSRPVAPMSKRKSNAACVPRIIATRRQGLPAAEFSRRLARFGRP</sequence>
<evidence type="ECO:0000313" key="2">
    <source>
        <dbReference type="Proteomes" id="UP000245956"/>
    </source>
</evidence>
<accession>A0A2U3DS45</accession>
<protein>
    <submittedName>
        <fullName evidence="1">Uncharacterized protein</fullName>
    </submittedName>
</protein>
<name>A0A2U3DS45_PURLI</name>
<dbReference type="EMBL" id="LCWV01000038">
    <property type="protein sequence ID" value="PWI65077.1"/>
    <property type="molecule type" value="Genomic_DNA"/>
</dbReference>